<dbReference type="FunFam" id="3.80.10.10:FF:000277">
    <property type="entry name" value="Leucine-rich repeat family protein"/>
    <property type="match status" value="1"/>
</dbReference>
<name>A0A5J9UZ86_9POAL</name>
<dbReference type="SMART" id="SM00367">
    <property type="entry name" value="LRR_CC"/>
    <property type="match status" value="3"/>
</dbReference>
<dbReference type="GO" id="GO:0019005">
    <property type="term" value="C:SCF ubiquitin ligase complex"/>
    <property type="evidence" value="ECO:0007669"/>
    <property type="project" value="TreeGrafter"/>
</dbReference>
<dbReference type="Proteomes" id="UP000324897">
    <property type="component" value="Chromosome 1"/>
</dbReference>
<dbReference type="SUPFAM" id="SSF52047">
    <property type="entry name" value="RNI-like"/>
    <property type="match status" value="1"/>
</dbReference>
<comment type="caution">
    <text evidence="3">The sequence shown here is derived from an EMBL/GenBank/DDBJ whole genome shotgun (WGS) entry which is preliminary data.</text>
</comment>
<dbReference type="InterPro" id="IPR006553">
    <property type="entry name" value="Leu-rich_rpt_Cys-con_subtyp"/>
</dbReference>
<feature type="region of interest" description="Disordered" evidence="1">
    <location>
        <begin position="1"/>
        <end position="25"/>
    </location>
</feature>
<keyword evidence="4" id="KW-1185">Reference proteome</keyword>
<accession>A0A5J9UZ86</accession>
<gene>
    <name evidence="3" type="ORF">EJB05_20800</name>
</gene>
<dbReference type="OrthoDB" id="120976at2759"/>
<proteinExistence type="predicted"/>
<dbReference type="PANTHER" id="PTHR13318">
    <property type="entry name" value="PARTNER OF PAIRED, ISOFORM B-RELATED"/>
    <property type="match status" value="1"/>
</dbReference>
<sequence length="330" mass="36000">MGGVCSRKRSQLVDEGDGSPTTTRLSKTSSFKWLLLALPRSSSDVSRKGQANRPGRCPSLMELCVARVCKDIDKYSSFAMLPRDLSQQIFSELVGSNCLTEALLESFRDCALQDICLGEYPGVNDAWMEVVASQRQSLLSVDISCSEVTDSGIALLRDCSNMQGLACNYCDQISEDGLDILSGLSNLTSVSFKRSNAVTAEGMRAFANLINLVKLDLEGCLKTHGGLIHLKDLTKLESLNMRYCNNIVDSDIKYLSDLTNLKDLQLSCCRITDLGVSYLRGLSKLTQLNLEGCPVTAACLETISGLALLIVLNLNRCGIYDKGCENFKGK</sequence>
<organism evidence="3 4">
    <name type="scientific">Eragrostis curvula</name>
    <name type="common">weeping love grass</name>
    <dbReference type="NCBI Taxonomy" id="38414"/>
    <lineage>
        <taxon>Eukaryota</taxon>
        <taxon>Viridiplantae</taxon>
        <taxon>Streptophyta</taxon>
        <taxon>Embryophyta</taxon>
        <taxon>Tracheophyta</taxon>
        <taxon>Spermatophyta</taxon>
        <taxon>Magnoliopsida</taxon>
        <taxon>Liliopsida</taxon>
        <taxon>Poales</taxon>
        <taxon>Poaceae</taxon>
        <taxon>PACMAD clade</taxon>
        <taxon>Chloridoideae</taxon>
        <taxon>Eragrostideae</taxon>
        <taxon>Eragrostidinae</taxon>
        <taxon>Eragrostis</taxon>
    </lineage>
</organism>
<feature type="domain" description="F-box/LRR-repeat protein 15-like leucin rich repeat" evidence="2">
    <location>
        <begin position="219"/>
        <end position="293"/>
    </location>
</feature>
<evidence type="ECO:0000259" key="2">
    <source>
        <dbReference type="Pfam" id="PF25372"/>
    </source>
</evidence>
<dbReference type="Pfam" id="PF25372">
    <property type="entry name" value="DUF7885"/>
    <property type="match status" value="1"/>
</dbReference>
<protein>
    <recommendedName>
        <fullName evidence="2">F-box/LRR-repeat protein 15-like leucin rich repeat domain-containing protein</fullName>
    </recommendedName>
</protein>
<evidence type="ECO:0000313" key="4">
    <source>
        <dbReference type="Proteomes" id="UP000324897"/>
    </source>
</evidence>
<dbReference type="AlphaFoldDB" id="A0A5J9UZ86"/>
<dbReference type="GO" id="GO:0031146">
    <property type="term" value="P:SCF-dependent proteasomal ubiquitin-dependent protein catabolic process"/>
    <property type="evidence" value="ECO:0007669"/>
    <property type="project" value="TreeGrafter"/>
</dbReference>
<evidence type="ECO:0000313" key="3">
    <source>
        <dbReference type="EMBL" id="TVU29242.1"/>
    </source>
</evidence>
<feature type="compositionally biased region" description="Basic residues" evidence="1">
    <location>
        <begin position="1"/>
        <end position="10"/>
    </location>
</feature>
<evidence type="ECO:0000256" key="1">
    <source>
        <dbReference type="SAM" id="MobiDB-lite"/>
    </source>
</evidence>
<dbReference type="InterPro" id="IPR032675">
    <property type="entry name" value="LRR_dom_sf"/>
</dbReference>
<dbReference type="Gramene" id="TVU29242">
    <property type="protein sequence ID" value="TVU29242"/>
    <property type="gene ID" value="EJB05_20800"/>
</dbReference>
<dbReference type="InterPro" id="IPR057207">
    <property type="entry name" value="FBXL15_LRR"/>
</dbReference>
<dbReference type="EMBL" id="RWGY01000011">
    <property type="protein sequence ID" value="TVU29242.1"/>
    <property type="molecule type" value="Genomic_DNA"/>
</dbReference>
<dbReference type="Gene3D" id="3.80.10.10">
    <property type="entry name" value="Ribonuclease Inhibitor"/>
    <property type="match status" value="2"/>
</dbReference>
<reference evidence="3 4" key="1">
    <citation type="journal article" date="2019" name="Sci. Rep.">
        <title>A high-quality genome of Eragrostis curvula grass provides insights into Poaceae evolution and supports new strategies to enhance forage quality.</title>
        <authorList>
            <person name="Carballo J."/>
            <person name="Santos B.A.C.M."/>
            <person name="Zappacosta D."/>
            <person name="Garbus I."/>
            <person name="Selva J.P."/>
            <person name="Gallo C.A."/>
            <person name="Diaz A."/>
            <person name="Albertini E."/>
            <person name="Caccamo M."/>
            <person name="Echenique V."/>
        </authorList>
    </citation>
    <scope>NUCLEOTIDE SEQUENCE [LARGE SCALE GENOMIC DNA]</scope>
    <source>
        <strain evidence="4">cv. Victoria</strain>
        <tissue evidence="3">Leaf</tissue>
    </source>
</reference>